<reference evidence="1 2" key="1">
    <citation type="submission" date="2023-07" db="EMBL/GenBank/DDBJ databases">
        <title>Sequencing the genomes of 1000 actinobacteria strains.</title>
        <authorList>
            <person name="Klenk H.-P."/>
        </authorList>
    </citation>
    <scope>NUCLEOTIDE SEQUENCE [LARGE SCALE GENOMIC DNA]</scope>
    <source>
        <strain evidence="1 2">DSM 44508</strain>
    </source>
</reference>
<evidence type="ECO:0000313" key="1">
    <source>
        <dbReference type="EMBL" id="MDR7353581.1"/>
    </source>
</evidence>
<protein>
    <submittedName>
        <fullName evidence="1">Uncharacterized protein</fullName>
    </submittedName>
</protein>
<name>A0ABU2B4P6_9CORY</name>
<dbReference type="EMBL" id="JAVDYF010000001">
    <property type="protein sequence ID" value="MDR7353581.1"/>
    <property type="molecule type" value="Genomic_DNA"/>
</dbReference>
<proteinExistence type="predicted"/>
<keyword evidence="2" id="KW-1185">Reference proteome</keyword>
<dbReference type="Proteomes" id="UP001183619">
    <property type="component" value="Unassembled WGS sequence"/>
</dbReference>
<evidence type="ECO:0000313" key="2">
    <source>
        <dbReference type="Proteomes" id="UP001183619"/>
    </source>
</evidence>
<organism evidence="1 2">
    <name type="scientific">Corynebacterium felinum</name>
    <dbReference type="NCBI Taxonomy" id="131318"/>
    <lineage>
        <taxon>Bacteria</taxon>
        <taxon>Bacillati</taxon>
        <taxon>Actinomycetota</taxon>
        <taxon>Actinomycetes</taxon>
        <taxon>Mycobacteriales</taxon>
        <taxon>Corynebacteriaceae</taxon>
        <taxon>Corynebacterium</taxon>
    </lineage>
</organism>
<accession>A0ABU2B4P6</accession>
<sequence>MDSRIAENASKALASVRLSLGSVRGKLYRFNGRTLPYKGGIEDCRTGKAVHLEIDVEHVGAVLQLMQQEVRVWGILSRDPITNEVVSVKVKGVDAITAKKRLPRPAYEVQGILGAKWLDGMQPDEFVRREREA</sequence>
<comment type="caution">
    <text evidence="1">The sequence shown here is derived from an EMBL/GenBank/DDBJ whole genome shotgun (WGS) entry which is preliminary data.</text>
</comment>
<dbReference type="RefSeq" id="WP_277103340.1">
    <property type="nucleotide sequence ID" value="NZ_BAAAJS010000039.1"/>
</dbReference>
<gene>
    <name evidence="1" type="ORF">J2S37_000119</name>
</gene>